<dbReference type="InterPro" id="IPR015315">
    <property type="entry name" value="DUF1963"/>
</dbReference>
<protein>
    <recommendedName>
        <fullName evidence="3">DUF1963 domain-containing protein</fullName>
    </recommendedName>
</protein>
<dbReference type="RefSeq" id="WP_097969578.1">
    <property type="nucleotide sequence ID" value="NZ_NUDP01000023.1"/>
</dbReference>
<dbReference type="Gene3D" id="2.30.320.10">
    <property type="entry name" value="YwqG-like"/>
    <property type="match status" value="1"/>
</dbReference>
<dbReference type="SUPFAM" id="SSF103032">
    <property type="entry name" value="Hypothetical protein YwqG"/>
    <property type="match status" value="1"/>
</dbReference>
<accession>A0A2B5H4Q3</accession>
<reference evidence="1 2" key="1">
    <citation type="submission" date="2017-09" db="EMBL/GenBank/DDBJ databases">
        <title>Large-scale bioinformatics analysis of Bacillus genomes uncovers conserved roles of natural products in bacterial physiology.</title>
        <authorList>
            <consortium name="Agbiome Team Llc"/>
            <person name="Bleich R.M."/>
            <person name="Grubbs K.J."/>
            <person name="Santa Maria K.C."/>
            <person name="Allen S.E."/>
            <person name="Farag S."/>
            <person name="Shank E.A."/>
            <person name="Bowers A."/>
        </authorList>
    </citation>
    <scope>NUCLEOTIDE SEQUENCE [LARGE SCALE GENOMIC DNA]</scope>
    <source>
        <strain evidence="1 2">AFS009893</strain>
    </source>
</reference>
<dbReference type="PANTHER" id="PTHR36436:SF6">
    <property type="entry name" value="SLL5081 PROTEIN"/>
    <property type="match status" value="1"/>
</dbReference>
<name>A0A2B5H4Q3_9BACI</name>
<dbReference type="InterPro" id="IPR035948">
    <property type="entry name" value="YwqG-like_sf"/>
</dbReference>
<evidence type="ECO:0008006" key="3">
    <source>
        <dbReference type="Google" id="ProtNLM"/>
    </source>
</evidence>
<dbReference type="Pfam" id="PF09234">
    <property type="entry name" value="DUF1963"/>
    <property type="match status" value="1"/>
</dbReference>
<dbReference type="Proteomes" id="UP000219775">
    <property type="component" value="Unassembled WGS sequence"/>
</dbReference>
<evidence type="ECO:0000313" key="1">
    <source>
        <dbReference type="EMBL" id="PEM71345.1"/>
    </source>
</evidence>
<gene>
    <name evidence="1" type="ORF">CN613_05190</name>
</gene>
<organism evidence="1 2">
    <name type="scientific">Bacillus pseudomycoides</name>
    <dbReference type="NCBI Taxonomy" id="64104"/>
    <lineage>
        <taxon>Bacteria</taxon>
        <taxon>Bacillati</taxon>
        <taxon>Bacillota</taxon>
        <taxon>Bacilli</taxon>
        <taxon>Bacillales</taxon>
        <taxon>Bacillaceae</taxon>
        <taxon>Bacillus</taxon>
        <taxon>Bacillus cereus group</taxon>
    </lineage>
</organism>
<dbReference type="EMBL" id="NUDP01000023">
    <property type="protein sequence ID" value="PEM71345.1"/>
    <property type="molecule type" value="Genomic_DNA"/>
</dbReference>
<dbReference type="PANTHER" id="PTHR36436">
    <property type="entry name" value="SLL5081 PROTEIN"/>
    <property type="match status" value="1"/>
</dbReference>
<comment type="caution">
    <text evidence="1">The sequence shown here is derived from an EMBL/GenBank/DDBJ whole genome shotgun (WGS) entry which is preliminary data.</text>
</comment>
<evidence type="ECO:0000313" key="2">
    <source>
        <dbReference type="Proteomes" id="UP000219775"/>
    </source>
</evidence>
<dbReference type="AlphaFoldDB" id="A0A2B5H4Q3"/>
<sequence length="311" mass="36332">MLPTFLQMELDHIIKEYGLEEIQIQLNDYAEASIEFILGEKENYEKIGNSRIGGYPDLPSSIEWPCDEDGEYWTFIAQINLAELPRQVVNELPQEGILYFFLGLDEPAYDVDHKVFYYNGDGIELQKTFPPEGKEEIDFENRGFISYQISLRETVHIPSESELEEILFEDYEDVCEILCYHTDRIWGNSDTYAGDPRKDAYFCRNGLADLLFHSHMKEEELLKKIDKVDAEGRKEYVKTLKTCVLPQLREYNANQVVHKKGIENWHSLFKIGSMDEVGMCWWDAGNLEFLIDKNDLKNKNFSNIYAHIFTS</sequence>
<proteinExistence type="predicted"/>